<sequence length="213" mass="24099">MRRTQRHVMFTPLWDLLAPQRRYPDAGHPLLDKLVLEKCVINVTFDPSSLHGPPDIVDTEYPTGTQALVVIFLARPMPPRGALNPNSVIAMGQSNATPGLTIGELEVTLEDLRANMDAVLEGFGFYLDDIQHTLVNIGDLNPTWIGANPATPPHTWEDVIRHKIRGDVRARRPDLSPDELEALLARNLRFRTLEEYEREVGTREFRIETLEHV</sequence>
<dbReference type="Proteomes" id="UP001222932">
    <property type="component" value="Unassembled WGS sequence"/>
</dbReference>
<proteinExistence type="predicted"/>
<comment type="caution">
    <text evidence="1">The sequence shown here is derived from an EMBL/GenBank/DDBJ whole genome shotgun (WGS) entry which is preliminary data.</text>
</comment>
<keyword evidence="2" id="KW-1185">Reference proteome</keyword>
<organism evidence="1 2">
    <name type="scientific">Cutaneotrichosporon spelunceum</name>
    <dbReference type="NCBI Taxonomy" id="1672016"/>
    <lineage>
        <taxon>Eukaryota</taxon>
        <taxon>Fungi</taxon>
        <taxon>Dikarya</taxon>
        <taxon>Basidiomycota</taxon>
        <taxon>Agaricomycotina</taxon>
        <taxon>Tremellomycetes</taxon>
        <taxon>Trichosporonales</taxon>
        <taxon>Trichosporonaceae</taxon>
        <taxon>Cutaneotrichosporon</taxon>
    </lineage>
</organism>
<accession>A0AAD3TVR7</accession>
<dbReference type="EMBL" id="BTCM01000004">
    <property type="protein sequence ID" value="GMK57451.1"/>
    <property type="molecule type" value="Genomic_DNA"/>
</dbReference>
<evidence type="ECO:0000313" key="2">
    <source>
        <dbReference type="Proteomes" id="UP001222932"/>
    </source>
</evidence>
<reference evidence="1" key="2">
    <citation type="submission" date="2023-06" db="EMBL/GenBank/DDBJ databases">
        <authorList>
            <person name="Kobayashi Y."/>
            <person name="Kayamori A."/>
            <person name="Aoki K."/>
            <person name="Shiwa Y."/>
            <person name="Fujita N."/>
            <person name="Sugita T."/>
            <person name="Iwasaki W."/>
            <person name="Tanaka N."/>
            <person name="Takashima M."/>
        </authorList>
    </citation>
    <scope>NUCLEOTIDE SEQUENCE</scope>
    <source>
        <strain evidence="1">HIS016</strain>
    </source>
</reference>
<dbReference type="AlphaFoldDB" id="A0AAD3TVR7"/>
<reference evidence="1" key="1">
    <citation type="journal article" date="2023" name="BMC Genomics">
        <title>Chromosome-level genome assemblies of Cutaneotrichosporon spp. (Trichosporonales, Basidiomycota) reveal imbalanced evolution between nucleotide sequences and chromosome synteny.</title>
        <authorList>
            <person name="Kobayashi Y."/>
            <person name="Kayamori A."/>
            <person name="Aoki K."/>
            <person name="Shiwa Y."/>
            <person name="Matsutani M."/>
            <person name="Fujita N."/>
            <person name="Sugita T."/>
            <person name="Iwasaki W."/>
            <person name="Tanaka N."/>
            <person name="Takashima M."/>
        </authorList>
    </citation>
    <scope>NUCLEOTIDE SEQUENCE</scope>
    <source>
        <strain evidence="1">HIS016</strain>
    </source>
</reference>
<gene>
    <name evidence="1" type="ORF">CspeluHIS016_0402850</name>
</gene>
<name>A0AAD3TVR7_9TREE</name>
<evidence type="ECO:0000313" key="1">
    <source>
        <dbReference type="EMBL" id="GMK57451.1"/>
    </source>
</evidence>
<protein>
    <submittedName>
        <fullName evidence="1">Uncharacterized protein</fullName>
    </submittedName>
</protein>